<dbReference type="SUPFAM" id="SSF51679">
    <property type="entry name" value="Bacterial luciferase-like"/>
    <property type="match status" value="1"/>
</dbReference>
<dbReference type="PIRSF" id="PIRSF000337">
    <property type="entry name" value="NTA_MOA"/>
    <property type="match status" value="1"/>
</dbReference>
<protein>
    <submittedName>
        <fullName evidence="9">LLM class flavin-dependent oxidoreductase</fullName>
    </submittedName>
</protein>
<evidence type="ECO:0000256" key="5">
    <source>
        <dbReference type="ARBA" id="ARBA00033748"/>
    </source>
</evidence>
<evidence type="ECO:0000313" key="9">
    <source>
        <dbReference type="EMBL" id="AWO84380.1"/>
    </source>
</evidence>
<sequence>MADRRQLHLNLFILSSGHHEAAWRHPSSTPERMFDPAFYTELARSAEAAAFDAVFLADIPKLDANIEFNAAGRLDPLLTLATIAGATERIGLIATASTTYSYAWHLARALSSLDHLSRGRAAWNIVTTDSPDAARNFGLPGNPDARTRYERAEAFVEAVLTLWDSWDDDAVRIDREAGQYADPTRITAPRISGPHVNVAGPLTTPRPPQGHPVLVQAGSSDHGREFAARHAEAIFTAQQRINDAQAFYADVKGKAAALGRDPEHIKILPGLSPFIGGTEAEARRLETEFNELTIPAFGLMQLKDFAYVDLDDLELDAPVPIEAFGDAGDVTNNKKSRTQVYADIVRRERPTLRQLLHRLAGARGHRVVAGTPEQIADTMVEWLDAGAADGFNVMPPYLPGGFDTFAETVVPILRTRGLFREGYEGTTLRDHLGLPRPNRVRESTSSADRAR</sequence>
<proteinExistence type="inferred from homology"/>
<keyword evidence="4" id="KW-0503">Monooxygenase</keyword>
<dbReference type="Pfam" id="PF00296">
    <property type="entry name" value="Bac_luciferase"/>
    <property type="match status" value="1"/>
</dbReference>
<evidence type="ECO:0000256" key="4">
    <source>
        <dbReference type="ARBA" id="ARBA00023033"/>
    </source>
</evidence>
<reference evidence="9 10" key="1">
    <citation type="submission" date="2018-05" db="EMBL/GenBank/DDBJ databases">
        <title>Complete genome sequence of Gordonia terrae NRRL B-16283.</title>
        <authorList>
            <person name="Garlena R.A."/>
            <person name="Russell D.A."/>
            <person name="Hatfull G.F."/>
        </authorList>
    </citation>
    <scope>NUCLEOTIDE SEQUENCE [LARGE SCALE GENOMIC DNA]</scope>
    <source>
        <strain evidence="9 10">NRRL B-16283</strain>
    </source>
</reference>
<accession>A0AAD0K7L6</accession>
<evidence type="ECO:0000256" key="6">
    <source>
        <dbReference type="PIRSR" id="PIRSR000337-1"/>
    </source>
</evidence>
<dbReference type="PANTHER" id="PTHR30011:SF16">
    <property type="entry name" value="C2H2 FINGER DOMAIN TRANSCRIPTION FACTOR (EUROFUNG)-RELATED"/>
    <property type="match status" value="1"/>
</dbReference>
<name>A0AAD0K7L6_9ACTN</name>
<dbReference type="GeneID" id="32688784"/>
<dbReference type="AlphaFoldDB" id="A0AAD0K7L6"/>
<dbReference type="Gene3D" id="3.20.20.30">
    <property type="entry name" value="Luciferase-like domain"/>
    <property type="match status" value="1"/>
</dbReference>
<dbReference type="RefSeq" id="WP_004018589.1">
    <property type="nucleotide sequence ID" value="NZ_CABEIC010000002.1"/>
</dbReference>
<evidence type="ECO:0000259" key="8">
    <source>
        <dbReference type="Pfam" id="PF00296"/>
    </source>
</evidence>
<evidence type="ECO:0000256" key="2">
    <source>
        <dbReference type="ARBA" id="ARBA00022643"/>
    </source>
</evidence>
<gene>
    <name evidence="9" type="ORF">DLJ61_13445</name>
</gene>
<dbReference type="EMBL" id="CP029604">
    <property type="protein sequence ID" value="AWO84380.1"/>
    <property type="molecule type" value="Genomic_DNA"/>
</dbReference>
<feature type="binding site" evidence="6">
    <location>
        <position position="58"/>
    </location>
    <ligand>
        <name>FMN</name>
        <dbReference type="ChEBI" id="CHEBI:58210"/>
    </ligand>
</feature>
<dbReference type="InterPro" id="IPR051260">
    <property type="entry name" value="Diverse_substr_monoxygenases"/>
</dbReference>
<dbReference type="NCBIfam" id="TIGR03860">
    <property type="entry name" value="FMN_nitrolo"/>
    <property type="match status" value="1"/>
</dbReference>
<evidence type="ECO:0000256" key="7">
    <source>
        <dbReference type="SAM" id="MobiDB-lite"/>
    </source>
</evidence>
<evidence type="ECO:0000256" key="1">
    <source>
        <dbReference type="ARBA" id="ARBA00022630"/>
    </source>
</evidence>
<dbReference type="PANTHER" id="PTHR30011">
    <property type="entry name" value="ALKANESULFONATE MONOOXYGENASE-RELATED"/>
    <property type="match status" value="1"/>
</dbReference>
<feature type="binding site" evidence="6">
    <location>
        <position position="149"/>
    </location>
    <ligand>
        <name>FMN</name>
        <dbReference type="ChEBI" id="CHEBI:58210"/>
    </ligand>
</feature>
<keyword evidence="2 6" id="KW-0288">FMN</keyword>
<feature type="binding site" evidence="6">
    <location>
        <position position="95"/>
    </location>
    <ligand>
        <name>FMN</name>
        <dbReference type="ChEBI" id="CHEBI:58210"/>
    </ligand>
</feature>
<dbReference type="InterPro" id="IPR011251">
    <property type="entry name" value="Luciferase-like_dom"/>
</dbReference>
<feature type="binding site" evidence="6">
    <location>
        <position position="219"/>
    </location>
    <ligand>
        <name>FMN</name>
        <dbReference type="ChEBI" id="CHEBI:58210"/>
    </ligand>
</feature>
<evidence type="ECO:0000313" key="10">
    <source>
        <dbReference type="Proteomes" id="UP000247118"/>
    </source>
</evidence>
<feature type="binding site" evidence="6">
    <location>
        <position position="220"/>
    </location>
    <ligand>
        <name>FMN</name>
        <dbReference type="ChEBI" id="CHEBI:58210"/>
    </ligand>
</feature>
<organism evidence="9 10">
    <name type="scientific">Gordonia terrae</name>
    <dbReference type="NCBI Taxonomy" id="2055"/>
    <lineage>
        <taxon>Bacteria</taxon>
        <taxon>Bacillati</taxon>
        <taxon>Actinomycetota</taxon>
        <taxon>Actinomycetes</taxon>
        <taxon>Mycobacteriales</taxon>
        <taxon>Gordoniaceae</taxon>
        <taxon>Gordonia</taxon>
    </lineage>
</organism>
<feature type="region of interest" description="Disordered" evidence="7">
    <location>
        <begin position="429"/>
        <end position="451"/>
    </location>
</feature>
<comment type="similarity">
    <text evidence="5">Belongs to the NtaA/SnaA/DszA monooxygenase family.</text>
</comment>
<keyword evidence="1 6" id="KW-0285">Flavoprotein</keyword>
<dbReference type="CDD" id="cd01095">
    <property type="entry name" value="Nitrilotriacetate_monoxgenase"/>
    <property type="match status" value="1"/>
</dbReference>
<dbReference type="GO" id="GO:0016705">
    <property type="term" value="F:oxidoreductase activity, acting on paired donors, with incorporation or reduction of molecular oxygen"/>
    <property type="evidence" value="ECO:0007669"/>
    <property type="project" value="InterPro"/>
</dbReference>
<dbReference type="InterPro" id="IPR036661">
    <property type="entry name" value="Luciferase-like_sf"/>
</dbReference>
<dbReference type="GO" id="GO:0004497">
    <property type="term" value="F:monooxygenase activity"/>
    <property type="evidence" value="ECO:0007669"/>
    <property type="project" value="UniProtKB-KW"/>
</dbReference>
<evidence type="ECO:0000256" key="3">
    <source>
        <dbReference type="ARBA" id="ARBA00023002"/>
    </source>
</evidence>
<feature type="domain" description="Luciferase-like" evidence="8">
    <location>
        <begin position="22"/>
        <end position="387"/>
    </location>
</feature>
<dbReference type="KEGG" id="gta:BCM27_13330"/>
<keyword evidence="3" id="KW-0560">Oxidoreductase</keyword>
<dbReference type="InterPro" id="IPR016215">
    <property type="entry name" value="NTA_MOA"/>
</dbReference>
<dbReference type="Proteomes" id="UP000247118">
    <property type="component" value="Chromosome"/>
</dbReference>